<accession>J9HZK2</accession>
<feature type="signal peptide" evidence="2">
    <location>
        <begin position="1"/>
        <end position="21"/>
    </location>
</feature>
<sequence length="109" mass="12184">MSKLSLAFALILCTIVAFGEGAVVIRRPSNSNESPAQGTRIISVLPSDDKYPRKRDSPAIMKEVPTLPEGSRDRSTFSVNKRRPCTFCKFFTTVTPSPKPKMYFKFVQP</sequence>
<evidence type="ECO:0000256" key="2">
    <source>
        <dbReference type="SAM" id="SignalP"/>
    </source>
</evidence>
<organism evidence="3 4">
    <name type="scientific">Aedes aegypti</name>
    <name type="common">Yellowfever mosquito</name>
    <name type="synonym">Culex aegypti</name>
    <dbReference type="NCBI Taxonomy" id="7159"/>
    <lineage>
        <taxon>Eukaryota</taxon>
        <taxon>Metazoa</taxon>
        <taxon>Ecdysozoa</taxon>
        <taxon>Arthropoda</taxon>
        <taxon>Hexapoda</taxon>
        <taxon>Insecta</taxon>
        <taxon>Pterygota</taxon>
        <taxon>Neoptera</taxon>
        <taxon>Endopterygota</taxon>
        <taxon>Diptera</taxon>
        <taxon>Nematocera</taxon>
        <taxon>Culicoidea</taxon>
        <taxon>Culicidae</taxon>
        <taxon>Culicinae</taxon>
        <taxon>Aedini</taxon>
        <taxon>Aedes</taxon>
        <taxon>Stegomyia</taxon>
    </lineage>
</organism>
<dbReference type="Proteomes" id="UP000682892">
    <property type="component" value="Unassembled WGS sequence"/>
</dbReference>
<feature type="region of interest" description="Disordered" evidence="1">
    <location>
        <begin position="27"/>
        <end position="77"/>
    </location>
</feature>
<proteinExistence type="predicted"/>
<feature type="compositionally biased region" description="Basic and acidic residues" evidence="1">
    <location>
        <begin position="47"/>
        <end position="57"/>
    </location>
</feature>
<keyword evidence="2" id="KW-0732">Signal</keyword>
<reference evidence="3" key="2">
    <citation type="journal article" date="2007" name="Science">
        <title>Genome sequence of Aedes aegypti, a major arbovirus vector.</title>
        <authorList>
            <person name="Nene V."/>
            <person name="Wortman J.R."/>
            <person name="Lawson D."/>
            <person name="Haas B."/>
            <person name="Kodira C."/>
            <person name="Tu Z.J."/>
            <person name="Loftus B."/>
            <person name="Xi Z."/>
            <person name="Megy K."/>
            <person name="Grabherr M."/>
            <person name="Ren Q."/>
            <person name="Zdobnov E.M."/>
            <person name="Lobo N.F."/>
            <person name="Campbell K.S."/>
            <person name="Brown S.E."/>
            <person name="Bonaldo M.F."/>
            <person name="Zhu J."/>
            <person name="Sinkins S.P."/>
            <person name="Hogenkamp D.G."/>
            <person name="Amedeo P."/>
            <person name="Arensburger P."/>
            <person name="Atkinson P.W."/>
            <person name="Bidwell S."/>
            <person name="Biedler J."/>
            <person name="Birney E."/>
            <person name="Bruggner R.V."/>
            <person name="Costas J."/>
            <person name="Coy M.R."/>
            <person name="Crabtree J."/>
            <person name="Crawford M."/>
            <person name="Debruyn B."/>
            <person name="Decaprio D."/>
            <person name="Eiglmeier K."/>
            <person name="Eisenstadt E."/>
            <person name="El-Dorry H."/>
            <person name="Gelbart W.M."/>
            <person name="Gomes S.L."/>
            <person name="Hammond M."/>
            <person name="Hannick L.I."/>
            <person name="Hogan J.R."/>
            <person name="Holmes M.H."/>
            <person name="Jaffe D."/>
            <person name="Johnston J.S."/>
            <person name="Kennedy R.C."/>
            <person name="Koo H."/>
            <person name="Kravitz S."/>
            <person name="Kriventseva E.V."/>
            <person name="Kulp D."/>
            <person name="Labutti K."/>
            <person name="Lee E."/>
            <person name="Li S."/>
            <person name="Lovin D.D."/>
            <person name="Mao C."/>
            <person name="Mauceli E."/>
            <person name="Menck C.F."/>
            <person name="Miller J.R."/>
            <person name="Montgomery P."/>
            <person name="Mori A."/>
            <person name="Nascimento A.L."/>
            <person name="Naveira H.F."/>
            <person name="Nusbaum C."/>
            <person name="O'leary S."/>
            <person name="Orvis J."/>
            <person name="Pertea M."/>
            <person name="Quesneville H."/>
            <person name="Reidenbach K.R."/>
            <person name="Rogers Y.H."/>
            <person name="Roth C.W."/>
            <person name="Schneider J.R."/>
            <person name="Schatz M."/>
            <person name="Shumway M."/>
            <person name="Stanke M."/>
            <person name="Stinson E.O."/>
            <person name="Tubio J.M."/>
            <person name="Vanzee J.P."/>
            <person name="Verjovski-Almeida S."/>
            <person name="Werner D."/>
            <person name="White O."/>
            <person name="Wyder S."/>
            <person name="Zeng Q."/>
            <person name="Zhao Q."/>
            <person name="Zhao Y."/>
            <person name="Hill C.A."/>
            <person name="Raikhel A.S."/>
            <person name="Soares M.B."/>
            <person name="Knudson D.L."/>
            <person name="Lee N.H."/>
            <person name="Galagan J."/>
            <person name="Salzberg S.L."/>
            <person name="Paulsen I.T."/>
            <person name="Dimopoulos G."/>
            <person name="Collins F.H."/>
            <person name="Birren B."/>
            <person name="Fraser-Liggett C.M."/>
            <person name="Severson D.W."/>
        </authorList>
    </citation>
    <scope>NUCLEOTIDE SEQUENCE [LARGE SCALE GENOMIC DNA]</scope>
    <source>
        <strain evidence="3">Liverpool</strain>
    </source>
</reference>
<dbReference type="PaxDb" id="7159-AAEL017465-PA"/>
<name>J9HZK2_AEDAE</name>
<protein>
    <submittedName>
        <fullName evidence="3">AAEL017465-PA</fullName>
    </submittedName>
</protein>
<evidence type="ECO:0000313" key="3">
    <source>
        <dbReference type="EMBL" id="EJY57910.1"/>
    </source>
</evidence>
<evidence type="ECO:0000313" key="4">
    <source>
        <dbReference type="Proteomes" id="UP000682892"/>
    </source>
</evidence>
<dbReference type="AlphaFoldDB" id="J9HZK2"/>
<reference evidence="3" key="1">
    <citation type="submission" date="2005-10" db="EMBL/GenBank/DDBJ databases">
        <authorList>
            <person name="Loftus B.J."/>
            <person name="Nene V.M."/>
            <person name="Hannick L.I."/>
            <person name="Bidwell S."/>
            <person name="Haas B."/>
            <person name="Amedeo P."/>
            <person name="Orvis J."/>
            <person name="Wortman J.R."/>
            <person name="White O.R."/>
            <person name="Salzberg S."/>
            <person name="Shumway M."/>
            <person name="Koo H."/>
            <person name="Zhao Y."/>
            <person name="Holmes M."/>
            <person name="Miller J."/>
            <person name="Schatz M."/>
            <person name="Pop M."/>
            <person name="Pai G."/>
            <person name="Utterback T."/>
            <person name="Rogers Y.-H."/>
            <person name="Kravitz S."/>
            <person name="Fraser C.M."/>
        </authorList>
    </citation>
    <scope>NUCLEOTIDE SEQUENCE</scope>
    <source>
        <strain evidence="3">Liverpool</strain>
    </source>
</reference>
<reference evidence="3" key="3">
    <citation type="submission" date="2012-09" db="EMBL/GenBank/DDBJ databases">
        <authorList>
            <consortium name="VectorBase"/>
        </authorList>
    </citation>
    <scope>NUCLEOTIDE SEQUENCE</scope>
    <source>
        <strain evidence="3">Liverpool</strain>
    </source>
</reference>
<dbReference type="EMBL" id="CH477749">
    <property type="protein sequence ID" value="EJY57910.1"/>
    <property type="molecule type" value="Genomic_DNA"/>
</dbReference>
<evidence type="ECO:0000256" key="1">
    <source>
        <dbReference type="SAM" id="MobiDB-lite"/>
    </source>
</evidence>
<dbReference type="HOGENOM" id="CLU_2186107_0_0_1"/>
<feature type="chain" id="PRO_5014305627" evidence="2">
    <location>
        <begin position="22"/>
        <end position="109"/>
    </location>
</feature>
<gene>
    <name evidence="3" type="ORF">AaeL_AAEL017465</name>
</gene>
<feature type="compositionally biased region" description="Polar residues" evidence="1">
    <location>
        <begin position="28"/>
        <end position="37"/>
    </location>
</feature>